<accession>A0A8W8KP19</accession>
<dbReference type="GO" id="GO:0042554">
    <property type="term" value="P:superoxide anion generation"/>
    <property type="evidence" value="ECO:0007669"/>
    <property type="project" value="TreeGrafter"/>
</dbReference>
<evidence type="ECO:0000256" key="2">
    <source>
        <dbReference type="SAM" id="Coils"/>
    </source>
</evidence>
<dbReference type="EnsemblMetazoa" id="G24696.2">
    <property type="protein sequence ID" value="G24696.2:cds"/>
    <property type="gene ID" value="G24696"/>
</dbReference>
<dbReference type="InterPro" id="IPR036860">
    <property type="entry name" value="SH2_dom_sf"/>
</dbReference>
<organism evidence="5 6">
    <name type="scientific">Magallana gigas</name>
    <name type="common">Pacific oyster</name>
    <name type="synonym">Crassostrea gigas</name>
    <dbReference type="NCBI Taxonomy" id="29159"/>
    <lineage>
        <taxon>Eukaryota</taxon>
        <taxon>Metazoa</taxon>
        <taxon>Spiralia</taxon>
        <taxon>Lophotrochozoa</taxon>
        <taxon>Mollusca</taxon>
        <taxon>Bivalvia</taxon>
        <taxon>Autobranchia</taxon>
        <taxon>Pteriomorphia</taxon>
        <taxon>Ostreida</taxon>
        <taxon>Ostreoidea</taxon>
        <taxon>Ostreidae</taxon>
        <taxon>Magallana</taxon>
    </lineage>
</organism>
<dbReference type="PANTHER" id="PTHR15175">
    <property type="entry name" value="NEUTROPHIL CYTOSOLIC FACTOR 2, NEUTROPHIL NADPH OXIDASE FACTOR 2"/>
    <property type="match status" value="1"/>
</dbReference>
<dbReference type="GO" id="GO:0016176">
    <property type="term" value="F:superoxide-generating NADPH oxidase activator activity"/>
    <property type="evidence" value="ECO:0007669"/>
    <property type="project" value="TreeGrafter"/>
</dbReference>
<dbReference type="EnsemblMetazoa" id="G24696.1">
    <property type="protein sequence ID" value="G24696.1:cds"/>
    <property type="gene ID" value="G24696"/>
</dbReference>
<evidence type="ECO:0000256" key="3">
    <source>
        <dbReference type="SAM" id="MobiDB-lite"/>
    </source>
</evidence>
<dbReference type="InterPro" id="IPR011990">
    <property type="entry name" value="TPR-like_helical_dom_sf"/>
</dbReference>
<dbReference type="EnsemblMetazoa" id="G24696.3">
    <property type="protein sequence ID" value="G24696.3:cds"/>
    <property type="gene ID" value="G24696"/>
</dbReference>
<evidence type="ECO:0000256" key="1">
    <source>
        <dbReference type="PROSITE-ProRule" id="PRU00191"/>
    </source>
</evidence>
<dbReference type="SMART" id="SM00252">
    <property type="entry name" value="SH2"/>
    <property type="match status" value="1"/>
</dbReference>
<feature type="coiled-coil region" evidence="2">
    <location>
        <begin position="50"/>
        <end position="104"/>
    </location>
</feature>
<keyword evidence="2" id="KW-0175">Coiled coil</keyword>
<dbReference type="OrthoDB" id="9450131at2759"/>
<sequence length="522" mass="59311">MALKDTIILWNDGVNLYLEEEFEEAISKFKQIENPNARVLYNVAFSYLQLDRLDDALKNLKETVQKDQHLAIAHFCSGLVEAKLRRYREAISDFDKAVEKLRSATFIDYTQLGMGYKLMLSEIWVAKATAMTMMGRGEDAEEFLIAASQQEDDETTRKNCILGLQKLQERKSDVTALKRRLSLKSQNWFHGQLSRQEAEALLRNQGDFLVRESLRKKTNEIQYVLSVLWQNNRHILIVQDQEGYWKFEGFSFPTIQELVEYQHSSGKPVTKRSGALLKTPISQSRQPKMAEQAPELNVLPDSCIFHPSKDLLKNVDKRNYLGKAKVISSLGQTVRRKKKTYGRPENADEENFERPDQDSPQGSGDTLPKPRPNRKPPKSPLPTPKRESEVSIVSSTSQNSTDSVGTFYSRRPPPALPRTLSRSMENLSIHDEFAEYEEEPFSKSKPVIPPRGRMSADLEHMYVNTMQTQKSPDASKLTGIAFNNELSSALNRRLKNGSSSSSGGSPPRRPAAPTRPPPPRRN</sequence>
<dbReference type="InterPro" id="IPR019734">
    <property type="entry name" value="TPR_rpt"/>
</dbReference>
<dbReference type="InterPro" id="IPR035849">
    <property type="entry name" value="Fes/Fps/Fer_SH2"/>
</dbReference>
<dbReference type="PANTHER" id="PTHR15175:SF0">
    <property type="entry name" value="SH3 DOMAIN-CONTAINING PROTEIN C23A1.17"/>
    <property type="match status" value="1"/>
</dbReference>
<dbReference type="EnsemblMetazoa" id="G24696.4">
    <property type="protein sequence ID" value="G24696.4:cds"/>
    <property type="gene ID" value="G24696"/>
</dbReference>
<feature type="domain" description="SH2" evidence="4">
    <location>
        <begin position="188"/>
        <end position="281"/>
    </location>
</feature>
<dbReference type="OMA" id="TIILWND"/>
<keyword evidence="1" id="KW-0727">SH2 domain</keyword>
<feature type="compositionally biased region" description="Pro residues" evidence="3">
    <location>
        <begin position="507"/>
        <end position="522"/>
    </location>
</feature>
<dbReference type="Gene3D" id="1.25.40.10">
    <property type="entry name" value="Tetratricopeptide repeat domain"/>
    <property type="match status" value="1"/>
</dbReference>
<reference evidence="5" key="1">
    <citation type="submission" date="2022-08" db="UniProtKB">
        <authorList>
            <consortium name="EnsemblMetazoa"/>
        </authorList>
    </citation>
    <scope>IDENTIFICATION</scope>
    <source>
        <strain evidence="5">05x7-T-G4-1.051#20</strain>
    </source>
</reference>
<keyword evidence="6" id="KW-1185">Reference proteome</keyword>
<feature type="compositionally biased region" description="Polar residues" evidence="3">
    <location>
        <begin position="391"/>
        <end position="406"/>
    </location>
</feature>
<dbReference type="AlphaFoldDB" id="A0A8W8KP19"/>
<dbReference type="PROSITE" id="PS50001">
    <property type="entry name" value="SH2"/>
    <property type="match status" value="1"/>
</dbReference>
<dbReference type="SMART" id="SM00028">
    <property type="entry name" value="TPR"/>
    <property type="match status" value="3"/>
</dbReference>
<dbReference type="SUPFAM" id="SSF48452">
    <property type="entry name" value="TPR-like"/>
    <property type="match status" value="1"/>
</dbReference>
<dbReference type="SUPFAM" id="SSF55550">
    <property type="entry name" value="SH2 domain"/>
    <property type="match status" value="1"/>
</dbReference>
<evidence type="ECO:0000259" key="4">
    <source>
        <dbReference type="PROSITE" id="PS50001"/>
    </source>
</evidence>
<protein>
    <recommendedName>
        <fullName evidence="4">SH2 domain-containing protein</fullName>
    </recommendedName>
</protein>
<feature type="compositionally biased region" description="Low complexity" evidence="3">
    <location>
        <begin position="497"/>
        <end position="506"/>
    </location>
</feature>
<evidence type="ECO:0000313" key="5">
    <source>
        <dbReference type="EnsemblMetazoa" id="G24696.3:cds"/>
    </source>
</evidence>
<dbReference type="CDD" id="cd10361">
    <property type="entry name" value="SH2_Fps_family"/>
    <property type="match status" value="1"/>
</dbReference>
<feature type="region of interest" description="Disordered" evidence="3">
    <location>
        <begin position="491"/>
        <end position="522"/>
    </location>
</feature>
<dbReference type="InterPro" id="IPR051864">
    <property type="entry name" value="NCF2_NOXA1"/>
</dbReference>
<dbReference type="Gene3D" id="3.30.505.10">
    <property type="entry name" value="SH2 domain"/>
    <property type="match status" value="1"/>
</dbReference>
<dbReference type="Pfam" id="PF00017">
    <property type="entry name" value="SH2"/>
    <property type="match status" value="1"/>
</dbReference>
<dbReference type="InterPro" id="IPR000980">
    <property type="entry name" value="SH2"/>
</dbReference>
<dbReference type="Proteomes" id="UP000005408">
    <property type="component" value="Unassembled WGS sequence"/>
</dbReference>
<proteinExistence type="predicted"/>
<dbReference type="EnsemblMetazoa" id="G24696.5">
    <property type="protein sequence ID" value="G24696.5:cds"/>
    <property type="gene ID" value="G24696"/>
</dbReference>
<feature type="region of interest" description="Disordered" evidence="3">
    <location>
        <begin position="332"/>
        <end position="423"/>
    </location>
</feature>
<dbReference type="PRINTS" id="PR00401">
    <property type="entry name" value="SH2DOMAIN"/>
</dbReference>
<evidence type="ECO:0000313" key="6">
    <source>
        <dbReference type="Proteomes" id="UP000005408"/>
    </source>
</evidence>
<name>A0A8W8KP19_MAGGI</name>